<comment type="caution">
    <text evidence="5">The sequence shown here is derived from an EMBL/GenBank/DDBJ whole genome shotgun (WGS) entry which is preliminary data.</text>
</comment>
<dbReference type="PANTHER" id="PTHR44591:SF3">
    <property type="entry name" value="RESPONSE REGULATORY DOMAIN-CONTAINING PROTEIN"/>
    <property type="match status" value="1"/>
</dbReference>
<dbReference type="Proteomes" id="UP000238220">
    <property type="component" value="Unassembled WGS sequence"/>
</dbReference>
<evidence type="ECO:0000259" key="4">
    <source>
        <dbReference type="PROSITE" id="PS50110"/>
    </source>
</evidence>
<dbReference type="PROSITE" id="PS50110">
    <property type="entry name" value="RESPONSE_REGULATORY"/>
    <property type="match status" value="1"/>
</dbReference>
<dbReference type="PANTHER" id="PTHR44591">
    <property type="entry name" value="STRESS RESPONSE REGULATOR PROTEIN 1"/>
    <property type="match status" value="1"/>
</dbReference>
<dbReference type="GO" id="GO:0000160">
    <property type="term" value="P:phosphorelay signal transduction system"/>
    <property type="evidence" value="ECO:0007669"/>
    <property type="project" value="InterPro"/>
</dbReference>
<evidence type="ECO:0000256" key="3">
    <source>
        <dbReference type="SAM" id="Coils"/>
    </source>
</evidence>
<feature type="domain" description="Response regulatory" evidence="4">
    <location>
        <begin position="5"/>
        <end position="121"/>
    </location>
</feature>
<dbReference type="RefSeq" id="WP_104230391.1">
    <property type="nucleotide sequence ID" value="NZ_PSNW01000005.1"/>
</dbReference>
<reference evidence="5 6" key="1">
    <citation type="submission" date="2018-02" db="EMBL/GenBank/DDBJ databases">
        <title>Genome sequencing of Solimonas sp. HR-BB.</title>
        <authorList>
            <person name="Lee Y."/>
            <person name="Jeon C.O."/>
        </authorList>
    </citation>
    <scope>NUCLEOTIDE SEQUENCE [LARGE SCALE GENOMIC DNA]</scope>
    <source>
        <strain evidence="5 6">HR-BB</strain>
    </source>
</reference>
<accession>A0A2S5TFV4</accession>
<keyword evidence="3" id="KW-0175">Coiled coil</keyword>
<keyword evidence="1 2" id="KW-0597">Phosphoprotein</keyword>
<dbReference type="OrthoDB" id="9800897at2"/>
<organism evidence="5 6">
    <name type="scientific">Solimonas fluminis</name>
    <dbReference type="NCBI Taxonomy" id="2086571"/>
    <lineage>
        <taxon>Bacteria</taxon>
        <taxon>Pseudomonadati</taxon>
        <taxon>Pseudomonadota</taxon>
        <taxon>Gammaproteobacteria</taxon>
        <taxon>Nevskiales</taxon>
        <taxon>Nevskiaceae</taxon>
        <taxon>Solimonas</taxon>
    </lineage>
</organism>
<feature type="modified residue" description="4-aspartylphosphate" evidence="2">
    <location>
        <position position="54"/>
    </location>
</feature>
<dbReference type="AlphaFoldDB" id="A0A2S5TFV4"/>
<dbReference type="InterPro" id="IPR001789">
    <property type="entry name" value="Sig_transdc_resp-reg_receiver"/>
</dbReference>
<evidence type="ECO:0000256" key="2">
    <source>
        <dbReference type="PROSITE-ProRule" id="PRU00169"/>
    </source>
</evidence>
<dbReference type="InterPro" id="IPR011006">
    <property type="entry name" value="CheY-like_superfamily"/>
</dbReference>
<evidence type="ECO:0000313" key="6">
    <source>
        <dbReference type="Proteomes" id="UP000238220"/>
    </source>
</evidence>
<dbReference type="InterPro" id="IPR050595">
    <property type="entry name" value="Bact_response_regulator"/>
</dbReference>
<evidence type="ECO:0000256" key="1">
    <source>
        <dbReference type="ARBA" id="ARBA00022553"/>
    </source>
</evidence>
<proteinExistence type="predicted"/>
<dbReference type="Pfam" id="PF00072">
    <property type="entry name" value="Response_reg"/>
    <property type="match status" value="1"/>
</dbReference>
<gene>
    <name evidence="5" type="ORF">C3942_10780</name>
</gene>
<feature type="coiled-coil region" evidence="3">
    <location>
        <begin position="304"/>
        <end position="346"/>
    </location>
</feature>
<dbReference type="SMART" id="SM00448">
    <property type="entry name" value="REC"/>
    <property type="match status" value="1"/>
</dbReference>
<keyword evidence="6" id="KW-1185">Reference proteome</keyword>
<dbReference type="SUPFAM" id="SSF52172">
    <property type="entry name" value="CheY-like"/>
    <property type="match status" value="1"/>
</dbReference>
<evidence type="ECO:0000313" key="5">
    <source>
        <dbReference type="EMBL" id="PPE73876.1"/>
    </source>
</evidence>
<dbReference type="EMBL" id="PSNW01000005">
    <property type="protein sequence ID" value="PPE73876.1"/>
    <property type="molecule type" value="Genomic_DNA"/>
</dbReference>
<name>A0A2S5TFV4_9GAMM</name>
<dbReference type="CDD" id="cd00156">
    <property type="entry name" value="REC"/>
    <property type="match status" value="1"/>
</dbReference>
<sequence>MGNKTALIVDDSRSARFALRRHLEHHAYKVDTAESAEEAYSFLKEHQPEVIFLDHVMPGTDGFTALQHIKEDPATVGIPVVICSSNEGAEFNAEARAKGASDVLQKPPSPEQLTRVLENLQQFAADLKNARPAAAAPAAAGKVTSLREPDVTLGQAVFSALRNTLGRSEEAAPSAAPVAAPVPPAAAIPVPPAVSTPPPAAPAPSFAAAAHAVADTQALPAALREQLESRLKKLTQDIFHQVSEIKANLAVVESRLRDPEEDRQLLETAARDGMRDLQQRVEWLETRIDARFEELQVRVETLLQEQLQQQHRQMQEQLLQHQRHVQEQLQQQIAQQNQLLARVEGLAHSQQTQAARIGEVLQQARAAASEEAHNASERTVMSAAARIADQLADSIAKALGRK</sequence>
<dbReference type="Gene3D" id="3.40.50.2300">
    <property type="match status" value="1"/>
</dbReference>
<protein>
    <recommendedName>
        <fullName evidence="4">Response regulatory domain-containing protein</fullName>
    </recommendedName>
</protein>